<proteinExistence type="predicted"/>
<dbReference type="Pfam" id="PF20129">
    <property type="entry name" value="DUF6519"/>
    <property type="match status" value="2"/>
</dbReference>
<organism evidence="1 2">
    <name type="scientific">Streptomyces incarnatus</name>
    <dbReference type="NCBI Taxonomy" id="665007"/>
    <lineage>
        <taxon>Bacteria</taxon>
        <taxon>Bacillati</taxon>
        <taxon>Actinomycetota</taxon>
        <taxon>Actinomycetes</taxon>
        <taxon>Kitasatosporales</taxon>
        <taxon>Streptomycetaceae</taxon>
        <taxon>Streptomyces</taxon>
    </lineage>
</organism>
<dbReference type="InterPro" id="IPR045392">
    <property type="entry name" value="DUF6519"/>
</dbReference>
<sequence length="829" mass="88261">MTIRNDATRLTIRAEDERHPRSVVGRQGQVLLDADLDQQSRHLLHRVETATDDMLGAGGRLVVPASSNAFSVTPAPTPDACGLGTGHGFQGGWLVENATKGCLLRTQPHPRTDTTPTAPVLLTLKTLVRYVDPVEEKAFADPALGDAQAAGRALIDWQVFPFAPAGGWGTDFGCATATTHPDWVKLAKPSSGTLAVVPDTAPPTTDPCSLMPQGGYSRPENLLFRIEVHGGVPRPDHPTADGPRFGMDGLTLKLSRRNASVLAGVVKVDGTDITVEPPALDLLNWFSAGAYAEFVSKHDDVDPRDAAARERLFQVARATDVVVTLETAAAGMAGSIKDNPAGWFLRLWDAFPEGNGVATAKPSAEDPQHSELLDLGDGLRIRLGQGGDDVFRRGDYWTFSARADGSVDWPPGREEPPHGPQIRYAPLAALTGPSTAQDCRVPAATLTDRTLLYRGGDGQEVPAPVGGGFVTLPGRLRVAVMRGRTPVAGASLTWSMPAGGVPSQVGGSAVSGAGAVTTTTDAQGLCEVAWAIDAGRTDKEHQVQAALTSATGTPEGPPLMFTAGFRTAAATSYQPGDCALLQQATTVQQALDVLCAHEGGPAEPLALRLTSIRLTDPRGTAVELVRDDFILNGLDVAYNAFAAGITLNAALGKDNVPLESTPQPRDPIVEVELDLPYPGTDYDKVYWARASRNQGKGITAPFGFHRVRLAGEVTVPHEPEPGLLWKPSNMASTFLATAPLHRWGQRVVDAEAVKASGWVSDETVPVLCRLRVRSAHVWVRDPETGRPVYLNAEHLGVSAGATRRELLVREPDPQRAADLDLFFYLNLDQ</sequence>
<accession>A0ABM5TXA6</accession>
<protein>
    <submittedName>
        <fullName evidence="1">Uncharacterized protein</fullName>
    </submittedName>
</protein>
<reference evidence="1 2" key="1">
    <citation type="journal article" date="2015" name="ISME J.">
        <title>Draft Genome Sequence of Streptomyces incarnatus NRRL8089, which Produces the Nucleoside Antibiotic Sinefungin.</title>
        <authorList>
            <person name="Oshima K."/>
            <person name="Hattori M."/>
            <person name="Shimizu H."/>
            <person name="Fukuda K."/>
            <person name="Nemoto M."/>
            <person name="Inagaki K."/>
            <person name="Tamura T."/>
        </authorList>
    </citation>
    <scope>NUCLEOTIDE SEQUENCE [LARGE SCALE GENOMIC DNA]</scope>
    <source>
        <strain evidence="1 2">NRRL 8089</strain>
    </source>
</reference>
<name>A0ABM5TXA6_9ACTN</name>
<evidence type="ECO:0000313" key="2">
    <source>
        <dbReference type="Proteomes" id="UP000035366"/>
    </source>
</evidence>
<dbReference type="Proteomes" id="UP000035366">
    <property type="component" value="Chromosome"/>
</dbReference>
<dbReference type="RefSeq" id="WP_208903186.1">
    <property type="nucleotide sequence ID" value="NZ_CP011497.1"/>
</dbReference>
<gene>
    <name evidence="1" type="ORF">ABB07_38715</name>
</gene>
<dbReference type="EMBL" id="CP011497">
    <property type="protein sequence ID" value="AKJ15764.1"/>
    <property type="molecule type" value="Genomic_DNA"/>
</dbReference>
<evidence type="ECO:0000313" key="1">
    <source>
        <dbReference type="EMBL" id="AKJ15764.1"/>
    </source>
</evidence>
<keyword evidence="2" id="KW-1185">Reference proteome</keyword>